<accession>A0A848FZ15</accession>
<reference evidence="1 2" key="1">
    <citation type="submission" date="2020-04" db="EMBL/GenBank/DDBJ databases">
        <title>Zoogloea sp. G-4-1-14 isolated from soil.</title>
        <authorList>
            <person name="Dahal R.H."/>
        </authorList>
    </citation>
    <scope>NUCLEOTIDE SEQUENCE [LARGE SCALE GENOMIC DNA]</scope>
    <source>
        <strain evidence="1 2">G-4-1-14</strain>
    </source>
</reference>
<name>A0A848FZ15_9RHOO</name>
<dbReference type="Proteomes" id="UP000580043">
    <property type="component" value="Unassembled WGS sequence"/>
</dbReference>
<dbReference type="RefSeq" id="WP_169143961.1">
    <property type="nucleotide sequence ID" value="NZ_JABBGA010000001.1"/>
</dbReference>
<keyword evidence="2" id="KW-1185">Reference proteome</keyword>
<dbReference type="AlphaFoldDB" id="A0A848FZ15"/>
<proteinExistence type="predicted"/>
<comment type="caution">
    <text evidence="1">The sequence shown here is derived from an EMBL/GenBank/DDBJ whole genome shotgun (WGS) entry which is preliminary data.</text>
</comment>
<organism evidence="1 2">
    <name type="scientific">Zoogloea dura</name>
    <dbReference type="NCBI Taxonomy" id="2728840"/>
    <lineage>
        <taxon>Bacteria</taxon>
        <taxon>Pseudomonadati</taxon>
        <taxon>Pseudomonadota</taxon>
        <taxon>Betaproteobacteria</taxon>
        <taxon>Rhodocyclales</taxon>
        <taxon>Zoogloeaceae</taxon>
        <taxon>Zoogloea</taxon>
    </lineage>
</organism>
<evidence type="ECO:0000313" key="1">
    <source>
        <dbReference type="EMBL" id="NML24324.1"/>
    </source>
</evidence>
<protein>
    <submittedName>
        <fullName evidence="1">Uncharacterized protein</fullName>
    </submittedName>
</protein>
<evidence type="ECO:0000313" key="2">
    <source>
        <dbReference type="Proteomes" id="UP000580043"/>
    </source>
</evidence>
<gene>
    <name evidence="1" type="ORF">HHL15_01070</name>
</gene>
<dbReference type="EMBL" id="JABBGA010000001">
    <property type="protein sequence ID" value="NML24324.1"/>
    <property type="molecule type" value="Genomic_DNA"/>
</dbReference>
<sequence>MATITKNRSKLRQFGGFTPYGNLSLLPFVVRTSAAGALIDSDSTAAIASGDKLDLGPLPEGFRLSDAIVTVTTGLTAAVTGNLGFEYEDGVDSAEVPQNASYFGAALNINTAAVLRKVTTTAPVILPKPARLILTTGGAANAKASEVHIHILGELTGPR</sequence>